<dbReference type="InterPro" id="IPR010100">
    <property type="entry name" value="TonB-dep_Cu_rcpt"/>
</dbReference>
<feature type="domain" description="TonB-dependent receptor plug" evidence="14">
    <location>
        <begin position="56"/>
        <end position="142"/>
    </location>
</feature>
<comment type="subcellular location">
    <subcellularLocation>
        <location evidence="1 10">Cell outer membrane</location>
        <topology evidence="1 10">Multi-pass membrane protein</topology>
    </subcellularLocation>
</comment>
<evidence type="ECO:0000259" key="13">
    <source>
        <dbReference type="Pfam" id="PF00593"/>
    </source>
</evidence>
<evidence type="ECO:0000313" key="16">
    <source>
        <dbReference type="Proteomes" id="UP000178776"/>
    </source>
</evidence>
<evidence type="ECO:0000256" key="2">
    <source>
        <dbReference type="ARBA" id="ARBA00009810"/>
    </source>
</evidence>
<keyword evidence="9 10" id="KW-0998">Cell outer membrane</keyword>
<dbReference type="KEGG" id="cvc:BKX93_11080"/>
<gene>
    <name evidence="15" type="ORF">BKX93_11080</name>
</gene>
<feature type="domain" description="TonB-dependent receptor-like beta-barrel" evidence="13">
    <location>
        <begin position="197"/>
        <end position="604"/>
    </location>
</feature>
<evidence type="ECO:0000259" key="14">
    <source>
        <dbReference type="Pfam" id="PF07715"/>
    </source>
</evidence>
<dbReference type="SUPFAM" id="SSF56935">
    <property type="entry name" value="Porins"/>
    <property type="match status" value="1"/>
</dbReference>
<evidence type="ECO:0000256" key="6">
    <source>
        <dbReference type="ARBA" id="ARBA00023077"/>
    </source>
</evidence>
<dbReference type="InterPro" id="IPR037066">
    <property type="entry name" value="Plug_dom_sf"/>
</dbReference>
<evidence type="ECO:0000256" key="1">
    <source>
        <dbReference type="ARBA" id="ARBA00004571"/>
    </source>
</evidence>
<evidence type="ECO:0000256" key="5">
    <source>
        <dbReference type="ARBA" id="ARBA00022692"/>
    </source>
</evidence>
<dbReference type="STRING" id="1108595.BKX93_11080"/>
<protein>
    <submittedName>
        <fullName evidence="15">TonB-dependent copper receptor</fullName>
    </submittedName>
</protein>
<evidence type="ECO:0000256" key="3">
    <source>
        <dbReference type="ARBA" id="ARBA00022448"/>
    </source>
</evidence>
<dbReference type="GeneID" id="68841757"/>
<comment type="similarity">
    <text evidence="2 10 11">Belongs to the TonB-dependent receptor family.</text>
</comment>
<dbReference type="CDD" id="cd01347">
    <property type="entry name" value="ligand_gated_channel"/>
    <property type="match status" value="1"/>
</dbReference>
<feature type="signal peptide" evidence="12">
    <location>
        <begin position="1"/>
        <end position="20"/>
    </location>
</feature>
<dbReference type="PROSITE" id="PS52016">
    <property type="entry name" value="TONB_DEPENDENT_REC_3"/>
    <property type="match status" value="1"/>
</dbReference>
<evidence type="ECO:0000256" key="10">
    <source>
        <dbReference type="PROSITE-ProRule" id="PRU01360"/>
    </source>
</evidence>
<dbReference type="InterPro" id="IPR000531">
    <property type="entry name" value="Beta-barrel_TonB"/>
</dbReference>
<dbReference type="Gene3D" id="2.40.170.20">
    <property type="entry name" value="TonB-dependent receptor, beta-barrel domain"/>
    <property type="match status" value="1"/>
</dbReference>
<evidence type="ECO:0000313" key="15">
    <source>
        <dbReference type="EMBL" id="AOZ50476.1"/>
    </source>
</evidence>
<evidence type="ECO:0000256" key="9">
    <source>
        <dbReference type="ARBA" id="ARBA00023237"/>
    </source>
</evidence>
<dbReference type="Proteomes" id="UP000178776">
    <property type="component" value="Chromosome"/>
</dbReference>
<evidence type="ECO:0000256" key="8">
    <source>
        <dbReference type="ARBA" id="ARBA00023170"/>
    </source>
</evidence>
<evidence type="ECO:0000256" key="7">
    <source>
        <dbReference type="ARBA" id="ARBA00023136"/>
    </source>
</evidence>
<dbReference type="AlphaFoldDB" id="A0A1D9LGT6"/>
<keyword evidence="6 11" id="KW-0798">TonB box</keyword>
<keyword evidence="5 10" id="KW-0812">Transmembrane</keyword>
<evidence type="ECO:0000256" key="4">
    <source>
        <dbReference type="ARBA" id="ARBA00022452"/>
    </source>
</evidence>
<keyword evidence="3 10" id="KW-0813">Transport</keyword>
<dbReference type="PANTHER" id="PTHR30069:SF49">
    <property type="entry name" value="OUTER MEMBRANE PROTEIN C"/>
    <property type="match status" value="1"/>
</dbReference>
<evidence type="ECO:0000256" key="11">
    <source>
        <dbReference type="RuleBase" id="RU003357"/>
    </source>
</evidence>
<reference evidence="15 16" key="1">
    <citation type="submission" date="2016-10" db="EMBL/GenBank/DDBJ databases">
        <title>Chromobacterium muskegensis sp. nov., an insecticidal bacterium isolated from Sphagnum bogs.</title>
        <authorList>
            <person name="Sparks M.E."/>
            <person name="Blackburn M.B."/>
            <person name="Gundersen-Rindal D.E."/>
            <person name="Mitchell A."/>
            <person name="Farrar R."/>
            <person name="Kuhar D."/>
        </authorList>
    </citation>
    <scope>NUCLEOTIDE SEQUENCE [LARGE SCALE GENOMIC DNA]</scope>
    <source>
        <strain evidence="15 16">21-1</strain>
    </source>
</reference>
<sequence length="644" mass="69764">MTIRYLLPLPLALAVAHACAAETPAFVGEEVLVTASRLDQPLQLSLDPRAPRQPAPAADGASLLKNIPGFSVARKGGSSGDPLLRGLGGSRLAILADGGFVFGGCGGRMDPPTAYLFPDAYDVVDVVKGPQSVKLGPGLVAGGVNFERKTPRFDQPGVRFNGSLLGGSGDRNDAYADFAAGSQYGYARILASRNHGGDYRDGDGRPVHSAFDRDSQTAIVGLTPGRDTTLEVSADRSRGQAAYADRRMDGSKFDRDAWGVKLEQRRLAGWLDAVRLQLNHSYVDHVMDNFSLRPTPATEKPNANNPDREADTGRLSADLAFGEWEVTAGVDWLRDRHSKRFGIGYQQQPRLPDISFDNQGLYAEASTPLGAQGRLIAGLRRDATLEVQEAASNGGIRAENRYHMDSGFVRYELKTGGWTHYVGLGQAQRAPDYWELNRNDGLGKESNLQLDAGLLYQDDKLQGSLSAYLSRVGDFILVDNNSPQMARNVDARRYGLESEARWRFAPQWTLSGSVAWVWAANLDDGRPLAQTPPLEGKLGLKWDNGRYGAGAAFRAAQRQDRVAPGQGNIVGQDIGAAPGFATLSLDAGWKISKRFKLLAGIDNVFNRNYAESVSKGGGMVAGYTQTTRVNEPGRTLWTKLQVEL</sequence>
<dbReference type="InterPro" id="IPR039426">
    <property type="entry name" value="TonB-dep_rcpt-like"/>
</dbReference>
<dbReference type="GO" id="GO:0015344">
    <property type="term" value="F:siderophore uptake transmembrane transporter activity"/>
    <property type="evidence" value="ECO:0007669"/>
    <property type="project" value="TreeGrafter"/>
</dbReference>
<dbReference type="Gene3D" id="2.170.130.10">
    <property type="entry name" value="TonB-dependent receptor, plug domain"/>
    <property type="match status" value="1"/>
</dbReference>
<dbReference type="Pfam" id="PF07715">
    <property type="entry name" value="Plug"/>
    <property type="match status" value="1"/>
</dbReference>
<organism evidence="15 16">
    <name type="scientific">Chromobacterium vaccinii</name>
    <dbReference type="NCBI Taxonomy" id="1108595"/>
    <lineage>
        <taxon>Bacteria</taxon>
        <taxon>Pseudomonadati</taxon>
        <taxon>Pseudomonadota</taxon>
        <taxon>Betaproteobacteria</taxon>
        <taxon>Neisseriales</taxon>
        <taxon>Chromobacteriaceae</taxon>
        <taxon>Chromobacterium</taxon>
    </lineage>
</organism>
<keyword evidence="4 10" id="KW-1134">Transmembrane beta strand</keyword>
<dbReference type="GO" id="GO:0009279">
    <property type="term" value="C:cell outer membrane"/>
    <property type="evidence" value="ECO:0007669"/>
    <property type="project" value="UniProtKB-SubCell"/>
</dbReference>
<feature type="chain" id="PRO_5009443086" evidence="12">
    <location>
        <begin position="21"/>
        <end position="644"/>
    </location>
</feature>
<keyword evidence="8 15" id="KW-0675">Receptor</keyword>
<evidence type="ECO:0000256" key="12">
    <source>
        <dbReference type="SAM" id="SignalP"/>
    </source>
</evidence>
<dbReference type="GO" id="GO:0044718">
    <property type="term" value="P:siderophore transmembrane transport"/>
    <property type="evidence" value="ECO:0007669"/>
    <property type="project" value="TreeGrafter"/>
</dbReference>
<dbReference type="InterPro" id="IPR036942">
    <property type="entry name" value="Beta-barrel_TonB_sf"/>
</dbReference>
<accession>A0A1D9LGT6</accession>
<dbReference type="EMBL" id="CP017707">
    <property type="protein sequence ID" value="AOZ50476.1"/>
    <property type="molecule type" value="Genomic_DNA"/>
</dbReference>
<keyword evidence="7 10" id="KW-0472">Membrane</keyword>
<proteinExistence type="inferred from homology"/>
<name>A0A1D9LGT6_9NEIS</name>
<keyword evidence="12" id="KW-0732">Signal</keyword>
<dbReference type="Pfam" id="PF00593">
    <property type="entry name" value="TonB_dep_Rec_b-barrel"/>
    <property type="match status" value="1"/>
</dbReference>
<dbReference type="InterPro" id="IPR012910">
    <property type="entry name" value="Plug_dom"/>
</dbReference>
<dbReference type="RefSeq" id="WP_070979816.1">
    <property type="nucleotide sequence ID" value="NZ_CP017707.1"/>
</dbReference>
<dbReference type="NCBIfam" id="TIGR01778">
    <property type="entry name" value="TonB-copper"/>
    <property type="match status" value="1"/>
</dbReference>
<dbReference type="PANTHER" id="PTHR30069">
    <property type="entry name" value="TONB-DEPENDENT OUTER MEMBRANE RECEPTOR"/>
    <property type="match status" value="1"/>
</dbReference>